<dbReference type="Gene3D" id="2.160.20.120">
    <property type="match status" value="1"/>
</dbReference>
<evidence type="ECO:0000259" key="2">
    <source>
        <dbReference type="Pfam" id="PF13349"/>
    </source>
</evidence>
<dbReference type="RefSeq" id="WP_354702528.1">
    <property type="nucleotide sequence ID" value="NZ_CP114014.1"/>
</dbReference>
<proteinExistence type="predicted"/>
<dbReference type="EMBL" id="CP114014">
    <property type="protein sequence ID" value="XAY08142.1"/>
    <property type="molecule type" value="Genomic_DNA"/>
</dbReference>
<reference evidence="3" key="1">
    <citation type="submission" date="2022-12" db="EMBL/GenBank/DDBJ databases">
        <title>Paraconexibacter alkalitolerans sp. nov. and Baekduia alba sp. nov., isolated from soil and emended description of the genera Paraconexibacter (Chun et al., 2020) and Baekduia (An et al., 2020).</title>
        <authorList>
            <person name="Vieira S."/>
            <person name="Huber K.J."/>
            <person name="Geppert A."/>
            <person name="Wolf J."/>
            <person name="Neumann-Schaal M."/>
            <person name="Muesken M."/>
            <person name="Overmann J."/>
        </authorList>
    </citation>
    <scope>NUCLEOTIDE SEQUENCE</scope>
    <source>
        <strain evidence="3">AEG42_29</strain>
    </source>
</reference>
<protein>
    <recommendedName>
        <fullName evidence="2">DUF4097 domain-containing protein</fullName>
    </recommendedName>
</protein>
<sequence>MPAAGYRCPVVIRATAAFLGVLLAVAMVANGAVTLLDVAARASYTTRTSYAAPSRLAIKIDEGRVELVRAPAGGRLTVRARVTGGLASPDVRRTYEDGNLTLDADCPIVLVISCGARWTVGVPDGTAVGVDSSGGDIAVDGVRARGTLRVRSSAGDVRVTDVGSRRVDASSSAGDVHVELSAAPTELRAESSAGDVHVVVPDVVYDLDASTSAGDRRSNVRTDPESRRRLVARSSAGDVDVEARGR</sequence>
<name>A0AAU7B2A5_9ACTN</name>
<dbReference type="Pfam" id="PF13349">
    <property type="entry name" value="DUF4097"/>
    <property type="match status" value="1"/>
</dbReference>
<evidence type="ECO:0000313" key="3">
    <source>
        <dbReference type="EMBL" id="XAY08142.1"/>
    </source>
</evidence>
<evidence type="ECO:0000256" key="1">
    <source>
        <dbReference type="SAM" id="MobiDB-lite"/>
    </source>
</evidence>
<feature type="compositionally biased region" description="Basic and acidic residues" evidence="1">
    <location>
        <begin position="214"/>
        <end position="228"/>
    </location>
</feature>
<feature type="region of interest" description="Disordered" evidence="1">
    <location>
        <begin position="211"/>
        <end position="246"/>
    </location>
</feature>
<accession>A0AAU7B2A5</accession>
<dbReference type="InterPro" id="IPR025164">
    <property type="entry name" value="Toastrack_DUF4097"/>
</dbReference>
<dbReference type="KEGG" id="parq:DSM112329_05038"/>
<feature type="domain" description="DUF4097" evidence="2">
    <location>
        <begin position="85"/>
        <end position="242"/>
    </location>
</feature>
<dbReference type="AlphaFoldDB" id="A0AAU7B2A5"/>
<gene>
    <name evidence="3" type="ORF">DSM112329_05038</name>
</gene>
<organism evidence="3">
    <name type="scientific">Paraconexibacter sp. AEG42_29</name>
    <dbReference type="NCBI Taxonomy" id="2997339"/>
    <lineage>
        <taxon>Bacteria</taxon>
        <taxon>Bacillati</taxon>
        <taxon>Actinomycetota</taxon>
        <taxon>Thermoleophilia</taxon>
        <taxon>Solirubrobacterales</taxon>
        <taxon>Paraconexibacteraceae</taxon>
        <taxon>Paraconexibacter</taxon>
    </lineage>
</organism>